<feature type="compositionally biased region" description="Basic and acidic residues" evidence="1">
    <location>
        <begin position="181"/>
        <end position="196"/>
    </location>
</feature>
<dbReference type="PROSITE" id="PS50829">
    <property type="entry name" value="GYF"/>
    <property type="match status" value="1"/>
</dbReference>
<dbReference type="Proteomes" id="UP000585474">
    <property type="component" value="Unassembled WGS sequence"/>
</dbReference>
<dbReference type="InterPro" id="IPR003169">
    <property type="entry name" value="GYF"/>
</dbReference>
<comment type="caution">
    <text evidence="3">The sequence shown here is derived from an EMBL/GenBank/DDBJ whole genome shotgun (WGS) entry which is preliminary data.</text>
</comment>
<feature type="compositionally biased region" description="Polar residues" evidence="1">
    <location>
        <begin position="1533"/>
        <end position="1556"/>
    </location>
</feature>
<evidence type="ECO:0000256" key="1">
    <source>
        <dbReference type="SAM" id="MobiDB-lite"/>
    </source>
</evidence>
<feature type="compositionally biased region" description="Basic and acidic residues" evidence="1">
    <location>
        <begin position="474"/>
        <end position="485"/>
    </location>
</feature>
<feature type="compositionally biased region" description="Basic and acidic residues" evidence="1">
    <location>
        <begin position="239"/>
        <end position="250"/>
    </location>
</feature>
<dbReference type="EMBL" id="BJWL01000004">
    <property type="protein sequence ID" value="GFY86154.1"/>
    <property type="molecule type" value="Genomic_DNA"/>
</dbReference>
<feature type="region of interest" description="Disordered" evidence="1">
    <location>
        <begin position="239"/>
        <end position="276"/>
    </location>
</feature>
<reference evidence="3 4" key="1">
    <citation type="submission" date="2019-07" db="EMBL/GenBank/DDBJ databases">
        <title>De Novo Assembly of kiwifruit Actinidia rufa.</title>
        <authorList>
            <person name="Sugita-Konishi S."/>
            <person name="Sato K."/>
            <person name="Mori E."/>
            <person name="Abe Y."/>
            <person name="Kisaki G."/>
            <person name="Hamano K."/>
            <person name="Suezawa K."/>
            <person name="Otani M."/>
            <person name="Fukuda T."/>
            <person name="Manabe T."/>
            <person name="Gomi K."/>
            <person name="Tabuchi M."/>
            <person name="Akimitsu K."/>
            <person name="Kataoka I."/>
        </authorList>
    </citation>
    <scope>NUCLEOTIDE SEQUENCE [LARGE SCALE GENOMIC DNA]</scope>
    <source>
        <strain evidence="4">cv. Fuchu</strain>
    </source>
</reference>
<dbReference type="CDD" id="cd00072">
    <property type="entry name" value="GYF"/>
    <property type="match status" value="1"/>
</dbReference>
<name>A0A7J0EI50_9ERIC</name>
<organism evidence="3 4">
    <name type="scientific">Actinidia rufa</name>
    <dbReference type="NCBI Taxonomy" id="165716"/>
    <lineage>
        <taxon>Eukaryota</taxon>
        <taxon>Viridiplantae</taxon>
        <taxon>Streptophyta</taxon>
        <taxon>Embryophyta</taxon>
        <taxon>Tracheophyta</taxon>
        <taxon>Spermatophyta</taxon>
        <taxon>Magnoliopsida</taxon>
        <taxon>eudicotyledons</taxon>
        <taxon>Gunneridae</taxon>
        <taxon>Pentapetalae</taxon>
        <taxon>asterids</taxon>
        <taxon>Ericales</taxon>
        <taxon>Actinidiaceae</taxon>
        <taxon>Actinidia</taxon>
    </lineage>
</organism>
<accession>A0A7J0EI50</accession>
<proteinExistence type="predicted"/>
<evidence type="ECO:0000313" key="4">
    <source>
        <dbReference type="Proteomes" id="UP000585474"/>
    </source>
</evidence>
<feature type="region of interest" description="Disordered" evidence="1">
    <location>
        <begin position="1533"/>
        <end position="1596"/>
    </location>
</feature>
<dbReference type="PANTHER" id="PTHR47471:SF1">
    <property type="entry name" value="PROTEIN ESSENTIAL FOR POTEXVIRUS ACCUMULATION 1"/>
    <property type="match status" value="1"/>
</dbReference>
<keyword evidence="4" id="KW-1185">Reference proteome</keyword>
<feature type="region of interest" description="Disordered" evidence="1">
    <location>
        <begin position="421"/>
        <end position="461"/>
    </location>
</feature>
<dbReference type="SUPFAM" id="SSF55277">
    <property type="entry name" value="GYF domain"/>
    <property type="match status" value="1"/>
</dbReference>
<dbReference type="PANTHER" id="PTHR47471">
    <property type="entry name" value="GYF DOMAIN-CONTAINING PROTEIN"/>
    <property type="match status" value="1"/>
</dbReference>
<dbReference type="Pfam" id="PF02213">
    <property type="entry name" value="GYF"/>
    <property type="match status" value="1"/>
</dbReference>
<dbReference type="InterPro" id="IPR035445">
    <property type="entry name" value="GYF-like_dom_sf"/>
</dbReference>
<evidence type="ECO:0000313" key="3">
    <source>
        <dbReference type="EMBL" id="GFY86154.1"/>
    </source>
</evidence>
<dbReference type="SMART" id="SM00444">
    <property type="entry name" value="GYF"/>
    <property type="match status" value="1"/>
</dbReference>
<feature type="region of interest" description="Disordered" evidence="1">
    <location>
        <begin position="181"/>
        <end position="213"/>
    </location>
</feature>
<feature type="region of interest" description="Disordered" evidence="1">
    <location>
        <begin position="1644"/>
        <end position="1665"/>
    </location>
</feature>
<feature type="region of interest" description="Disordered" evidence="1">
    <location>
        <begin position="1179"/>
        <end position="1225"/>
    </location>
</feature>
<feature type="compositionally biased region" description="Polar residues" evidence="1">
    <location>
        <begin position="1649"/>
        <end position="1658"/>
    </location>
</feature>
<feature type="compositionally biased region" description="Low complexity" evidence="1">
    <location>
        <begin position="1557"/>
        <end position="1569"/>
    </location>
</feature>
<feature type="domain" description="GYF" evidence="2">
    <location>
        <begin position="600"/>
        <end position="651"/>
    </location>
</feature>
<sequence>MKTRGNVYGSDNPIPLSPHWLLPKPGDKQPGDIVGIAIYFTSQRLSALLLSAGAVPFFYRAIDSIARLEVLQYFLLVLQENNFTLSPGYASHSDVAKSSGIGEEMHDSQKRKDIFRPSVLAMDSGRRDRWRDEERNTNSSIRRDRWRDGDKELGDTRKVDRWTDNSYARHFGEACRVPSERRTDFGTRETNQDQRHGSKWNTRWGPDDREADGLRDKWTDYSKDTDIHIDKGFSHLTQHAEDDREGDHYRPWKSNANNRGKVEPPHHPTSTPSKQGSTFVYGRGRGENGPPTFLHSRGRVGPGGSSMNSTIHSQSFGTVSEKSEIEHVVPSPFSYSRTKLLDVYRMTDMRSCQKMLDGVVPVPALTREEPSEPLAFSAPTPDELVILIGIDKGDIVSSGAPQVFKDGSIGRNSNDFGQARRANFGSREDMSLTATESEGENIGDSKGRHSNHSEGISSEKRWLSSRLDKKKWKPPREDGTGFRTDKVALSKESSLQGSSFAHLGTAWQSPSIGERTSTHLTSHDWTEIPTDVRPSTTDIGWLQPQNDMNNEKGAGLADLSYSKDGYKWQASEDLIIRRQPSAVLDRKQEAGKLSQPSPEDLLLYYKDPQGEIQGPFSGSDIIGWFESGYFGIDLQVRLANAPHDSPFSSLGDVMPHLQAKARPPPGFNALKQTEIVDGSSRSNFSAFGMLRASSGDVNMTKADQSYKQSSTAEAENRFLESLMSGNRSNMSSSSLEKFPFAEGKDMLEIILVVCPPVGVESADNPYLLAERMTLERQRSSTNAYPHWPGRDTAPIVPNSDIIQDSATPHSKLLSSIVDNACQQSPSQNLMSILQGMPDRCTSSFNDGVSGWPTFPVHGGFDPLKEKLDLHHGQNFCPQAAFGIQQQRLQPQNLPSLTNLLANNIDNSSGTLTPEKLLSSGISQDPHLLSLLQQQYLLQLHSQPPVPLQQMPLLDKLLLVKQQQKQEEQQQLLWQQQQLLSQVLSDHNPQQRFGDQSYGQLQASALLGGNASVDHPRFQPPHESSQIGLQRPVSNMQDEHISNLLNLPPSVYQEISHGVGSEASSVHLPHPMLGNIVHQKKVGLLIYQRKEHISQNSLRTNESVTVTTSKAAVEFVPLEAPGKSVEVESVDYENEVPVPDQVNEVKIHAAGALDITQADRKHCTEQTSMVKELKNVEVHEVKKASEKKSRKQRSTKAQPSDQVKGVSKTPSLQQSKPFETEVSNGADVKNDNQIAPRQLVHGTHLQESRESKYDAVTVEIVNAQQVENSSPAVAPQDGGESVDVKVDSRLVGSASQLNAHVHTGQRGWKPAPGFKPKSLLEIQQEEHRNVQTEMAISEISASVNSISLSTPWSGIVANTDYKTNVSNAELNIGKPENSISQKTKRSQLHDLLAEEVTEKSKQEDVEFPDSVSLAIMGVQSDLVDEDDFIEAKDTKKNRRKSAKAKGIGTKVSMSTASADVPVGSSPNEKGKGSRHVQQEKDVLPAVPSGPSLGDFVFWKDESVNPPPAPAWSTDSGKLPKPTSLRDILREQEKNISSAPQHQVIPTQKKSQPTQATRGSGPSWSLSGSSPAKAASPIQIVSHSSAQSKHKGDDDLFWGPLNQPKQEVKSYEIFSSLYYTALNQSVFPSLASQGSFGTKNTPVKGTFAGGSLSQQKTTSGRPAERTLLSSPASAQLSLKGKMGSMTKHSEANDFRAWCESESVRLIGTKDTSFLEFCLKQSRSEAEILLTQNLGSFDPDHKFIDKFLNYKELLPADVLEIAFQSQNDHKAPGFGAGDMNSDNAGIWDSDHGNVMASDGSKGGGKKKGKKGKKVSASVLGFNVVSNRIMMGEIQAVDD</sequence>
<feature type="region of interest" description="Disordered" evidence="1">
    <location>
        <begin position="1433"/>
        <end position="1487"/>
    </location>
</feature>
<evidence type="ECO:0000259" key="2">
    <source>
        <dbReference type="PROSITE" id="PS50829"/>
    </source>
</evidence>
<feature type="region of interest" description="Disordered" evidence="1">
    <location>
        <begin position="466"/>
        <end position="485"/>
    </location>
</feature>
<gene>
    <name evidence="3" type="ORF">Acr_04g0008920</name>
</gene>
<dbReference type="OrthoDB" id="6415790at2759"/>
<feature type="compositionally biased region" description="Polar residues" evidence="1">
    <location>
        <begin position="1207"/>
        <end position="1222"/>
    </location>
</feature>
<protein>
    <submittedName>
        <fullName evidence="3">GYF domain-containing protein</fullName>
    </submittedName>
</protein>
<feature type="compositionally biased region" description="Basic and acidic residues" evidence="1">
    <location>
        <begin position="1467"/>
        <end position="1481"/>
    </location>
</feature>
<dbReference type="Gene3D" id="3.30.1490.40">
    <property type="match status" value="1"/>
</dbReference>